<gene>
    <name evidence="4" type="ORF">SAMN06296416_10577</name>
</gene>
<dbReference type="Proteomes" id="UP000219374">
    <property type="component" value="Unassembled WGS sequence"/>
</dbReference>
<proteinExistence type="predicted"/>
<evidence type="ECO:0000256" key="1">
    <source>
        <dbReference type="SAM" id="MobiDB-lite"/>
    </source>
</evidence>
<feature type="chain" id="PRO_5012154133" description="DUF4124 domain-containing protein" evidence="2">
    <location>
        <begin position="20"/>
        <end position="204"/>
    </location>
</feature>
<dbReference type="Pfam" id="PF13511">
    <property type="entry name" value="DUF4124"/>
    <property type="match status" value="1"/>
</dbReference>
<dbReference type="AlphaFoldDB" id="A0A286D839"/>
<feature type="signal peptide" evidence="2">
    <location>
        <begin position="1"/>
        <end position="19"/>
    </location>
</feature>
<evidence type="ECO:0000313" key="4">
    <source>
        <dbReference type="EMBL" id="SOD54816.1"/>
    </source>
</evidence>
<feature type="domain" description="DUF4124" evidence="3">
    <location>
        <begin position="9"/>
        <end position="70"/>
    </location>
</feature>
<accession>A0A286D839</accession>
<dbReference type="InterPro" id="IPR025392">
    <property type="entry name" value="DUF4124"/>
</dbReference>
<evidence type="ECO:0000259" key="3">
    <source>
        <dbReference type="Pfam" id="PF13511"/>
    </source>
</evidence>
<sequence length="204" mass="21986">MMRSLPLLCLLLLPSLGHADGRVIYRCTDATGAVTLQNAPCPKGMTEEKKVMQELNTVPMTAAPASAAPARVPAPEPAPQAAPAKPSVPDPQPDAKRLPPPDLFQCITHDQGKYFTEDSEPAARCVPLRTVGLDGNPQAGAGQACEVKHDQCARVPDEGLCAAWKQRRDAAEVAWRFTRPENADRNKAEFERVQRIVSEGGCGR</sequence>
<keyword evidence="2" id="KW-0732">Signal</keyword>
<evidence type="ECO:0000313" key="5">
    <source>
        <dbReference type="Proteomes" id="UP000219374"/>
    </source>
</evidence>
<organism evidence="4 5">
    <name type="scientific">Pseudoxanthomonas wuyuanensis</name>
    <dbReference type="NCBI Taxonomy" id="1073196"/>
    <lineage>
        <taxon>Bacteria</taxon>
        <taxon>Pseudomonadati</taxon>
        <taxon>Pseudomonadota</taxon>
        <taxon>Gammaproteobacteria</taxon>
        <taxon>Lysobacterales</taxon>
        <taxon>Lysobacteraceae</taxon>
        <taxon>Pseudoxanthomonas</taxon>
    </lineage>
</organism>
<reference evidence="4 5" key="1">
    <citation type="submission" date="2017-09" db="EMBL/GenBank/DDBJ databases">
        <authorList>
            <person name="Ehlers B."/>
            <person name="Leendertz F.H."/>
        </authorList>
    </citation>
    <scope>NUCLEOTIDE SEQUENCE [LARGE SCALE GENOMIC DNA]</scope>
    <source>
        <strain evidence="4 5">CGMCC 1.10978</strain>
    </source>
</reference>
<dbReference type="EMBL" id="OCND01000005">
    <property type="protein sequence ID" value="SOD54816.1"/>
    <property type="molecule type" value="Genomic_DNA"/>
</dbReference>
<name>A0A286D839_9GAMM</name>
<feature type="region of interest" description="Disordered" evidence="1">
    <location>
        <begin position="63"/>
        <end position="101"/>
    </location>
</feature>
<feature type="compositionally biased region" description="Pro residues" evidence="1">
    <location>
        <begin position="72"/>
        <end position="92"/>
    </location>
</feature>
<protein>
    <recommendedName>
        <fullName evidence="3">DUF4124 domain-containing protein</fullName>
    </recommendedName>
</protein>
<evidence type="ECO:0000256" key="2">
    <source>
        <dbReference type="SAM" id="SignalP"/>
    </source>
</evidence>
<dbReference type="RefSeq" id="WP_238394641.1">
    <property type="nucleotide sequence ID" value="NZ_OCND01000005.1"/>
</dbReference>
<keyword evidence="5" id="KW-1185">Reference proteome</keyword>